<feature type="transmembrane region" description="Helical" evidence="8">
    <location>
        <begin position="7"/>
        <end position="25"/>
    </location>
</feature>
<sequence>MKAFSRIILYLFIFLIIFGGVNLFISSFQESYPWPKIIEGTYGTRAYKYIKNDNKVKIGIKNSFIIGIAATFLSVLLAYPLAKKLKTVKTKKLLSAIVFLPFVIGGTSVGFGLQQVFLKMGLAGTTFGIIFVQLAYIIPYAVWILLPGFEYISEDKIFAAKMLGAGTVDIITEIIIPTMSPFILTALSMGFILSFSQYYLTIIIGIGLVETYSTVIFPFIIVKDRALSSAMSLIFVALNLLFILIIQFILRVIKRRKRWKI</sequence>
<evidence type="ECO:0000256" key="3">
    <source>
        <dbReference type="ARBA" id="ARBA00022475"/>
    </source>
</evidence>
<feature type="transmembrane region" description="Helical" evidence="8">
    <location>
        <begin position="63"/>
        <end position="81"/>
    </location>
</feature>
<dbReference type="Proteomes" id="UP000245793">
    <property type="component" value="Unassembled WGS sequence"/>
</dbReference>
<evidence type="ECO:0000256" key="8">
    <source>
        <dbReference type="RuleBase" id="RU363032"/>
    </source>
</evidence>
<feature type="transmembrane region" description="Helical" evidence="8">
    <location>
        <begin position="93"/>
        <end position="113"/>
    </location>
</feature>
<dbReference type="Gene3D" id="1.10.3720.10">
    <property type="entry name" value="MetI-like"/>
    <property type="match status" value="1"/>
</dbReference>
<keyword evidence="4" id="KW-0997">Cell inner membrane</keyword>
<keyword evidence="6 8" id="KW-1133">Transmembrane helix</keyword>
<dbReference type="SUPFAM" id="SSF161098">
    <property type="entry name" value="MetI-like"/>
    <property type="match status" value="1"/>
</dbReference>
<keyword evidence="5 8" id="KW-0812">Transmembrane</keyword>
<evidence type="ECO:0000256" key="7">
    <source>
        <dbReference type="ARBA" id="ARBA00023136"/>
    </source>
</evidence>
<keyword evidence="10" id="KW-0762">Sugar transport</keyword>
<evidence type="ECO:0000256" key="6">
    <source>
        <dbReference type="ARBA" id="ARBA00022989"/>
    </source>
</evidence>
<organism evidence="10 11">
    <name type="scientific">Ezakiella coagulans</name>
    <dbReference type="NCBI Taxonomy" id="46507"/>
    <lineage>
        <taxon>Bacteria</taxon>
        <taxon>Bacillati</taxon>
        <taxon>Bacillota</taxon>
        <taxon>Tissierellia</taxon>
        <taxon>Ezakiella</taxon>
    </lineage>
</organism>
<evidence type="ECO:0000256" key="5">
    <source>
        <dbReference type="ARBA" id="ARBA00022692"/>
    </source>
</evidence>
<feature type="transmembrane region" description="Helical" evidence="8">
    <location>
        <begin position="125"/>
        <end position="146"/>
    </location>
</feature>
<dbReference type="GO" id="GO:0005886">
    <property type="term" value="C:plasma membrane"/>
    <property type="evidence" value="ECO:0007669"/>
    <property type="project" value="UniProtKB-SubCell"/>
</dbReference>
<accession>A0A2U1E482</accession>
<dbReference type="PROSITE" id="PS50928">
    <property type="entry name" value="ABC_TM1"/>
    <property type="match status" value="1"/>
</dbReference>
<evidence type="ECO:0000313" key="10">
    <source>
        <dbReference type="EMBL" id="PVY94509.1"/>
    </source>
</evidence>
<dbReference type="Pfam" id="PF00528">
    <property type="entry name" value="BPD_transp_1"/>
    <property type="match status" value="1"/>
</dbReference>
<evidence type="ECO:0000259" key="9">
    <source>
        <dbReference type="PROSITE" id="PS50928"/>
    </source>
</evidence>
<comment type="caution">
    <text evidence="10">The sequence shown here is derived from an EMBL/GenBank/DDBJ whole genome shotgun (WGS) entry which is preliminary data.</text>
</comment>
<feature type="domain" description="ABC transmembrane type-1" evidence="9">
    <location>
        <begin position="60"/>
        <end position="246"/>
    </location>
</feature>
<feature type="transmembrane region" description="Helical" evidence="8">
    <location>
        <begin position="198"/>
        <end position="221"/>
    </location>
</feature>
<dbReference type="CDD" id="cd06261">
    <property type="entry name" value="TM_PBP2"/>
    <property type="match status" value="1"/>
</dbReference>
<feature type="transmembrane region" description="Helical" evidence="8">
    <location>
        <begin position="233"/>
        <end position="253"/>
    </location>
</feature>
<comment type="similarity">
    <text evidence="8">Belongs to the binding-protein-dependent transport system permease family.</text>
</comment>
<keyword evidence="3" id="KW-1003">Cell membrane</keyword>
<dbReference type="EMBL" id="QEKV01000004">
    <property type="protein sequence ID" value="PVY94509.1"/>
    <property type="molecule type" value="Genomic_DNA"/>
</dbReference>
<evidence type="ECO:0000256" key="2">
    <source>
        <dbReference type="ARBA" id="ARBA00022448"/>
    </source>
</evidence>
<dbReference type="InterPro" id="IPR035906">
    <property type="entry name" value="MetI-like_sf"/>
</dbReference>
<name>A0A2U1E482_9FIRM</name>
<evidence type="ECO:0000256" key="1">
    <source>
        <dbReference type="ARBA" id="ARBA00004429"/>
    </source>
</evidence>
<keyword evidence="2 8" id="KW-0813">Transport</keyword>
<protein>
    <submittedName>
        <fullName evidence="10">Multiple sugar transport system permease protein/putative spermidine/putrescine transport system permease protein</fullName>
    </submittedName>
</protein>
<evidence type="ECO:0000313" key="11">
    <source>
        <dbReference type="Proteomes" id="UP000245793"/>
    </source>
</evidence>
<keyword evidence="7 8" id="KW-0472">Membrane</keyword>
<keyword evidence="11" id="KW-1185">Reference proteome</keyword>
<dbReference type="RefSeq" id="WP_165803586.1">
    <property type="nucleotide sequence ID" value="NZ_JBKYKF010000036.1"/>
</dbReference>
<gene>
    <name evidence="10" type="ORF">C7381_10410</name>
</gene>
<comment type="subcellular location">
    <subcellularLocation>
        <location evidence="1">Cell inner membrane</location>
        <topology evidence="1">Multi-pass membrane protein</topology>
    </subcellularLocation>
    <subcellularLocation>
        <location evidence="8">Cell membrane</location>
        <topology evidence="8">Multi-pass membrane protein</topology>
    </subcellularLocation>
</comment>
<reference evidence="10 11" key="1">
    <citation type="submission" date="2018-04" db="EMBL/GenBank/DDBJ databases">
        <title>Genomic Encyclopedia of Type Strains, Phase IV (KMG-IV): sequencing the most valuable type-strain genomes for metagenomic binning, comparative biology and taxonomic classification.</title>
        <authorList>
            <person name="Goeker M."/>
        </authorList>
    </citation>
    <scope>NUCLEOTIDE SEQUENCE [LARGE SCALE GENOMIC DNA]</scope>
    <source>
        <strain evidence="10 11">DSM 20705</strain>
    </source>
</reference>
<dbReference type="AlphaFoldDB" id="A0A2U1E482"/>
<dbReference type="GO" id="GO:0055085">
    <property type="term" value="P:transmembrane transport"/>
    <property type="evidence" value="ECO:0007669"/>
    <property type="project" value="InterPro"/>
</dbReference>
<evidence type="ECO:0000256" key="4">
    <source>
        <dbReference type="ARBA" id="ARBA00022519"/>
    </source>
</evidence>
<dbReference type="PANTHER" id="PTHR43357:SF4">
    <property type="entry name" value="INNER MEMBRANE ABC TRANSPORTER PERMEASE PROTEIN YDCV"/>
    <property type="match status" value="1"/>
</dbReference>
<proteinExistence type="inferred from homology"/>
<dbReference type="PANTHER" id="PTHR43357">
    <property type="entry name" value="INNER MEMBRANE ABC TRANSPORTER PERMEASE PROTEIN YDCV"/>
    <property type="match status" value="1"/>
</dbReference>
<dbReference type="InterPro" id="IPR000515">
    <property type="entry name" value="MetI-like"/>
</dbReference>